<organism evidence="2 3">
    <name type="scientific">Frankliniella fusca</name>
    <dbReference type="NCBI Taxonomy" id="407009"/>
    <lineage>
        <taxon>Eukaryota</taxon>
        <taxon>Metazoa</taxon>
        <taxon>Ecdysozoa</taxon>
        <taxon>Arthropoda</taxon>
        <taxon>Hexapoda</taxon>
        <taxon>Insecta</taxon>
        <taxon>Pterygota</taxon>
        <taxon>Neoptera</taxon>
        <taxon>Paraneoptera</taxon>
        <taxon>Thysanoptera</taxon>
        <taxon>Terebrantia</taxon>
        <taxon>Thripoidea</taxon>
        <taxon>Thripidae</taxon>
        <taxon>Frankliniella</taxon>
    </lineage>
</organism>
<dbReference type="AlphaFoldDB" id="A0AAE1LA33"/>
<protein>
    <submittedName>
        <fullName evidence="2">Sulfite reductase [NADPH] hemoprotein beta-component</fullName>
    </submittedName>
</protein>
<feature type="region of interest" description="Disordered" evidence="1">
    <location>
        <begin position="139"/>
        <end position="179"/>
    </location>
</feature>
<evidence type="ECO:0000313" key="2">
    <source>
        <dbReference type="EMBL" id="KAK3911870.1"/>
    </source>
</evidence>
<evidence type="ECO:0000256" key="1">
    <source>
        <dbReference type="SAM" id="MobiDB-lite"/>
    </source>
</evidence>
<dbReference type="Proteomes" id="UP001219518">
    <property type="component" value="Unassembled WGS sequence"/>
</dbReference>
<accession>A0AAE1LA33</accession>
<evidence type="ECO:0000313" key="3">
    <source>
        <dbReference type="Proteomes" id="UP001219518"/>
    </source>
</evidence>
<feature type="compositionally biased region" description="Low complexity" evidence="1">
    <location>
        <begin position="379"/>
        <end position="414"/>
    </location>
</feature>
<name>A0AAE1LA33_9NEOP</name>
<feature type="region of interest" description="Disordered" evidence="1">
    <location>
        <begin position="372"/>
        <end position="414"/>
    </location>
</feature>
<proteinExistence type="predicted"/>
<feature type="region of interest" description="Disordered" evidence="1">
    <location>
        <begin position="42"/>
        <end position="114"/>
    </location>
</feature>
<dbReference type="EMBL" id="JAHWGI010000287">
    <property type="protein sequence ID" value="KAK3911870.1"/>
    <property type="molecule type" value="Genomic_DNA"/>
</dbReference>
<gene>
    <name evidence="2" type="ORF">KUF71_004550</name>
</gene>
<sequence length="414" mass="46255">MCSYDTFSEARLAVPKFVEDSHYETDHQDNFVKKRKRIKSRRLIESSSDEEMPIRKGQKSTIPPLPAAASHIKCPPVLDSDKGKGKDLPSASIVRQGKQGPTTRKGSLTKEEQKKLDREQLFQRLKAARDAASAKLKFPVKTKSPAKSPVGSPWKVTKMKTTQPGQLEQPHRSEDDFDNIGSDQLLDVTELLETSMHKDDYGLDFNNNNDRLKVLELSLNRQEVLMREVSAKLVIVLMTVGRMKRILLPSENKISLPQNMPSLPLATREQLNIFESFLGESDLNLTAVCDYFSSFIRTSVADPERKNANAILQKLLYNNLAQQMNLEGGNEKIGFRSYKVFQGTLQGAFPKSDLKVADDALYKWLKDAKWRKQQVIQDSAPKSSASRSTASRSSASKSCASRSSAARSSAAESS</sequence>
<comment type="caution">
    <text evidence="2">The sequence shown here is derived from an EMBL/GenBank/DDBJ whole genome shotgun (WGS) entry which is preliminary data.</text>
</comment>
<reference evidence="2" key="1">
    <citation type="submission" date="2021-07" db="EMBL/GenBank/DDBJ databases">
        <authorList>
            <person name="Catto M.A."/>
            <person name="Jacobson A."/>
            <person name="Kennedy G."/>
            <person name="Labadie P."/>
            <person name="Hunt B.G."/>
            <person name="Srinivasan R."/>
        </authorList>
    </citation>
    <scope>NUCLEOTIDE SEQUENCE</scope>
    <source>
        <strain evidence="2">PL_HMW_Pooled</strain>
        <tissue evidence="2">Head</tissue>
    </source>
</reference>
<keyword evidence="3" id="KW-1185">Reference proteome</keyword>
<reference evidence="2" key="2">
    <citation type="journal article" date="2023" name="BMC Genomics">
        <title>Pest status, molecular evolution, and epigenetic factors derived from the genome assembly of Frankliniella fusca, a thysanopteran phytovirus vector.</title>
        <authorList>
            <person name="Catto M.A."/>
            <person name="Labadie P.E."/>
            <person name="Jacobson A.L."/>
            <person name="Kennedy G.G."/>
            <person name="Srinivasan R."/>
            <person name="Hunt B.G."/>
        </authorList>
    </citation>
    <scope>NUCLEOTIDE SEQUENCE</scope>
    <source>
        <strain evidence="2">PL_HMW_Pooled</strain>
    </source>
</reference>